<dbReference type="Pfam" id="PF10346">
    <property type="entry name" value="Con-6"/>
    <property type="match status" value="3"/>
</dbReference>
<organism evidence="2 3">
    <name type="scientific">Paramarasmius palmivorus</name>
    <dbReference type="NCBI Taxonomy" id="297713"/>
    <lineage>
        <taxon>Eukaryota</taxon>
        <taxon>Fungi</taxon>
        <taxon>Dikarya</taxon>
        <taxon>Basidiomycota</taxon>
        <taxon>Agaricomycotina</taxon>
        <taxon>Agaricomycetes</taxon>
        <taxon>Agaricomycetidae</taxon>
        <taxon>Agaricales</taxon>
        <taxon>Marasmiineae</taxon>
        <taxon>Marasmiaceae</taxon>
        <taxon>Paramarasmius</taxon>
    </lineage>
</organism>
<gene>
    <name evidence="2" type="ORF">VNI00_006481</name>
</gene>
<keyword evidence="3" id="KW-1185">Reference proteome</keyword>
<dbReference type="Proteomes" id="UP001383192">
    <property type="component" value="Unassembled WGS sequence"/>
</dbReference>
<protein>
    <recommendedName>
        <fullName evidence="4">Conidiation-specific protein 6</fullName>
    </recommendedName>
</protein>
<dbReference type="InterPro" id="IPR052670">
    <property type="entry name" value="UPF0654_domain"/>
</dbReference>
<evidence type="ECO:0000256" key="1">
    <source>
        <dbReference type="SAM" id="MobiDB-lite"/>
    </source>
</evidence>
<name>A0AAW0D903_9AGAR</name>
<feature type="compositionally biased region" description="Basic and acidic residues" evidence="1">
    <location>
        <begin position="25"/>
        <end position="35"/>
    </location>
</feature>
<evidence type="ECO:0008006" key="4">
    <source>
        <dbReference type="Google" id="ProtNLM"/>
    </source>
</evidence>
<accession>A0AAW0D903</accession>
<reference evidence="2 3" key="1">
    <citation type="submission" date="2024-01" db="EMBL/GenBank/DDBJ databases">
        <title>A draft genome for a cacao thread blight-causing isolate of Paramarasmius palmivorus.</title>
        <authorList>
            <person name="Baruah I.K."/>
            <person name="Bukari Y."/>
            <person name="Amoako-Attah I."/>
            <person name="Meinhardt L.W."/>
            <person name="Bailey B.A."/>
            <person name="Cohen S.P."/>
        </authorList>
    </citation>
    <scope>NUCLEOTIDE SEQUENCE [LARGE SCALE GENOMIC DNA]</scope>
    <source>
        <strain evidence="2 3">GH-12</strain>
    </source>
</reference>
<feature type="region of interest" description="Disordered" evidence="1">
    <location>
        <begin position="1"/>
        <end position="47"/>
    </location>
</feature>
<dbReference type="GO" id="GO:0005737">
    <property type="term" value="C:cytoplasm"/>
    <property type="evidence" value="ECO:0007669"/>
    <property type="project" value="TreeGrafter"/>
</dbReference>
<dbReference type="PANTHER" id="PTHR36576">
    <property type="entry name" value="UPF0654 PROTEIN C11D3.01C-RELATED"/>
    <property type="match status" value="1"/>
</dbReference>
<dbReference type="AlphaFoldDB" id="A0AAW0D903"/>
<evidence type="ECO:0000313" key="3">
    <source>
        <dbReference type="Proteomes" id="UP001383192"/>
    </source>
</evidence>
<evidence type="ECO:0000313" key="2">
    <source>
        <dbReference type="EMBL" id="KAK7047710.1"/>
    </source>
</evidence>
<dbReference type="PANTHER" id="PTHR36576:SF1">
    <property type="entry name" value="UPF0654 PROTEIN C11D3.01C-RELATED"/>
    <property type="match status" value="1"/>
</dbReference>
<sequence length="146" mass="15534">MSAPDANRVAAGLKSAIHNPNVSSEAKESAQERLDAMTGNSQEHENRVLGTPFVANITTIKLKDNGILGGYKATLSNPNTSETAKDHAREVLDAAGVPDYTGSTEAEFSEHDTRVLAGYKAALNNPRVSAEAKLHAAEYLKERGAM</sequence>
<comment type="caution">
    <text evidence="2">The sequence shown here is derived from an EMBL/GenBank/DDBJ whole genome shotgun (WGS) entry which is preliminary data.</text>
</comment>
<proteinExistence type="predicted"/>
<dbReference type="InterPro" id="IPR018824">
    <property type="entry name" value="Conidiation-specific_6"/>
</dbReference>
<dbReference type="EMBL" id="JAYKXP010000019">
    <property type="protein sequence ID" value="KAK7047710.1"/>
    <property type="molecule type" value="Genomic_DNA"/>
</dbReference>